<keyword evidence="1" id="KW-0812">Transmembrane</keyword>
<keyword evidence="1" id="KW-0472">Membrane</keyword>
<accession>A0ABU5C7X2</accession>
<comment type="caution">
    <text evidence="2">The sequence shown here is derived from an EMBL/GenBank/DDBJ whole genome shotgun (WGS) entry which is preliminary data.</text>
</comment>
<dbReference type="EMBL" id="JAWDIP010000003">
    <property type="protein sequence ID" value="MDY0395155.1"/>
    <property type="molecule type" value="Genomic_DNA"/>
</dbReference>
<organism evidence="2 3">
    <name type="scientific">Tigheibacillus halophilus</name>
    <dbReference type="NCBI Taxonomy" id="361280"/>
    <lineage>
        <taxon>Bacteria</taxon>
        <taxon>Bacillati</taxon>
        <taxon>Bacillota</taxon>
        <taxon>Bacilli</taxon>
        <taxon>Bacillales</taxon>
        <taxon>Bacillaceae</taxon>
        <taxon>Tigheibacillus</taxon>
    </lineage>
</organism>
<dbReference type="Proteomes" id="UP001281447">
    <property type="component" value="Unassembled WGS sequence"/>
</dbReference>
<name>A0ABU5C7X2_9BACI</name>
<dbReference type="RefSeq" id="WP_390355995.1">
    <property type="nucleotide sequence ID" value="NZ_JBHUIZ010000012.1"/>
</dbReference>
<proteinExistence type="predicted"/>
<sequence>MLFFTKEMLFAAASVAVMVMAGVFVAVIIYQAGVGISRKKK</sequence>
<reference evidence="2 3" key="1">
    <citation type="submission" date="2023-10" db="EMBL/GenBank/DDBJ databases">
        <title>Virgibacillus halophilus 5B73C genome.</title>
        <authorList>
            <person name="Miliotis G."/>
            <person name="Sengupta P."/>
            <person name="Hameed A."/>
            <person name="Chuvochina M."/>
            <person name="Mcdonagh F."/>
            <person name="Simpson A.C."/>
            <person name="Singh N.K."/>
            <person name="Rekha P.D."/>
            <person name="Raman K."/>
            <person name="Hugenholtz P."/>
            <person name="Venkateswaran K."/>
        </authorList>
    </citation>
    <scope>NUCLEOTIDE SEQUENCE [LARGE SCALE GENOMIC DNA]</scope>
    <source>
        <strain evidence="2 3">5B73C</strain>
    </source>
</reference>
<evidence type="ECO:0000256" key="1">
    <source>
        <dbReference type="SAM" id="Phobius"/>
    </source>
</evidence>
<gene>
    <name evidence="2" type="ORF">RWE15_12915</name>
</gene>
<feature type="transmembrane region" description="Helical" evidence="1">
    <location>
        <begin position="12"/>
        <end position="36"/>
    </location>
</feature>
<keyword evidence="1" id="KW-1133">Transmembrane helix</keyword>
<evidence type="ECO:0000313" key="3">
    <source>
        <dbReference type="Proteomes" id="UP001281447"/>
    </source>
</evidence>
<keyword evidence="3" id="KW-1185">Reference proteome</keyword>
<evidence type="ECO:0000313" key="2">
    <source>
        <dbReference type="EMBL" id="MDY0395155.1"/>
    </source>
</evidence>
<protein>
    <submittedName>
        <fullName evidence="2">Uncharacterized protein</fullName>
    </submittedName>
</protein>